<dbReference type="Proteomes" id="UP000076632">
    <property type="component" value="Unassembled WGS sequence"/>
</dbReference>
<proteinExistence type="predicted"/>
<protein>
    <submittedName>
        <fullName evidence="2">Uncharacterized protein</fullName>
    </submittedName>
</protein>
<organism evidence="2 3">
    <name type="scientific">Xylona heveae (strain CBS 132557 / TC161)</name>
    <dbReference type="NCBI Taxonomy" id="1328760"/>
    <lineage>
        <taxon>Eukaryota</taxon>
        <taxon>Fungi</taxon>
        <taxon>Dikarya</taxon>
        <taxon>Ascomycota</taxon>
        <taxon>Pezizomycotina</taxon>
        <taxon>Xylonomycetes</taxon>
        <taxon>Xylonales</taxon>
        <taxon>Xylonaceae</taxon>
        <taxon>Xylona</taxon>
    </lineage>
</organism>
<dbReference type="EMBL" id="KV407454">
    <property type="protein sequence ID" value="KZF26834.1"/>
    <property type="molecule type" value="Genomic_DNA"/>
</dbReference>
<gene>
    <name evidence="2" type="ORF">L228DRAFT_19425</name>
</gene>
<name>A0A165JZZ0_XYLHT</name>
<dbReference type="InParanoid" id="A0A165JZZ0"/>
<feature type="transmembrane region" description="Helical" evidence="1">
    <location>
        <begin position="137"/>
        <end position="156"/>
    </location>
</feature>
<keyword evidence="3" id="KW-1185">Reference proteome</keyword>
<dbReference type="RefSeq" id="XP_018192389.1">
    <property type="nucleotide sequence ID" value="XM_018329600.1"/>
</dbReference>
<dbReference type="GeneID" id="28894737"/>
<reference evidence="2 3" key="1">
    <citation type="journal article" date="2016" name="Fungal Biol.">
        <title>The genome of Xylona heveae provides a window into fungal endophytism.</title>
        <authorList>
            <person name="Gazis R."/>
            <person name="Kuo A."/>
            <person name="Riley R."/>
            <person name="LaButti K."/>
            <person name="Lipzen A."/>
            <person name="Lin J."/>
            <person name="Amirebrahimi M."/>
            <person name="Hesse C.N."/>
            <person name="Spatafora J.W."/>
            <person name="Henrissat B."/>
            <person name="Hainaut M."/>
            <person name="Grigoriev I.V."/>
            <person name="Hibbett D.S."/>
        </authorList>
    </citation>
    <scope>NUCLEOTIDE SEQUENCE [LARGE SCALE GENOMIC DNA]</scope>
    <source>
        <strain evidence="2 3">TC161</strain>
    </source>
</reference>
<keyword evidence="1" id="KW-1133">Transmembrane helix</keyword>
<evidence type="ECO:0000313" key="3">
    <source>
        <dbReference type="Proteomes" id="UP000076632"/>
    </source>
</evidence>
<dbReference type="AlphaFoldDB" id="A0A165JZZ0"/>
<keyword evidence="1" id="KW-0812">Transmembrane</keyword>
<keyword evidence="1" id="KW-0472">Membrane</keyword>
<evidence type="ECO:0000313" key="2">
    <source>
        <dbReference type="EMBL" id="KZF26834.1"/>
    </source>
</evidence>
<sequence length="169" mass="19180">MRHFGCFYSYPLASQLSVHGNAYHIIFSSLPFPLSRSAAGAWNRFLFFQSKSSSSSSPSSSLFLINGLEYLKKNMVRDQNLRIVAPHSAYNTGGRIRVSTPIRYQTGFFLLSVWLGRFGRVEGIELFVTKTPGRSKITGFFMVLFFAYAISSIYTMKRKSISQEDRDTI</sequence>
<evidence type="ECO:0000256" key="1">
    <source>
        <dbReference type="SAM" id="Phobius"/>
    </source>
</evidence>
<accession>A0A165JZZ0</accession>